<evidence type="ECO:0000313" key="5">
    <source>
        <dbReference type="Ensembl" id="ENSCPRP00005022475.1"/>
    </source>
</evidence>
<evidence type="ECO:0000256" key="3">
    <source>
        <dbReference type="SAM" id="MobiDB-lite"/>
    </source>
</evidence>
<accession>A0A7M4FBH7</accession>
<keyword evidence="6" id="KW-1185">Reference proteome</keyword>
<feature type="domain" description="Trichohyalin-plectin-homology" evidence="4">
    <location>
        <begin position="137"/>
        <end position="376"/>
    </location>
</feature>
<feature type="coiled-coil region" evidence="2">
    <location>
        <begin position="171"/>
        <end position="266"/>
    </location>
</feature>
<feature type="compositionally biased region" description="Gly residues" evidence="3">
    <location>
        <begin position="1"/>
        <end position="16"/>
    </location>
</feature>
<evidence type="ECO:0000256" key="1">
    <source>
        <dbReference type="ARBA" id="ARBA00023054"/>
    </source>
</evidence>
<dbReference type="OMA" id="YWEKRGR"/>
<dbReference type="PANTHER" id="PTHR28663:SF1">
    <property type="entry name" value="CILIA- AND FLAGELLA- ASSOCIATED PROTEIN 210"/>
    <property type="match status" value="1"/>
</dbReference>
<reference evidence="5" key="1">
    <citation type="submission" date="2025-08" db="UniProtKB">
        <authorList>
            <consortium name="Ensembl"/>
        </authorList>
    </citation>
    <scope>IDENTIFICATION</scope>
</reference>
<dbReference type="Proteomes" id="UP000594220">
    <property type="component" value="Unplaced"/>
</dbReference>
<dbReference type="Pfam" id="PF13868">
    <property type="entry name" value="TPH"/>
    <property type="match status" value="1"/>
</dbReference>
<proteinExistence type="predicted"/>
<gene>
    <name evidence="5" type="primary">CFAP210</name>
</gene>
<evidence type="ECO:0000259" key="4">
    <source>
        <dbReference type="Pfam" id="PF13868"/>
    </source>
</evidence>
<dbReference type="PANTHER" id="PTHR28663">
    <property type="entry name" value="COILED-COIL DOMAIN-CONTAINING PROTEIN 173"/>
    <property type="match status" value="1"/>
</dbReference>
<protein>
    <recommendedName>
        <fullName evidence="4">Trichohyalin-plectin-homology domain-containing protein</fullName>
    </recommendedName>
</protein>
<evidence type="ECO:0000313" key="6">
    <source>
        <dbReference type="Proteomes" id="UP000594220"/>
    </source>
</evidence>
<feature type="region of interest" description="Disordered" evidence="3">
    <location>
        <begin position="1"/>
        <end position="25"/>
    </location>
</feature>
<feature type="coiled-coil region" evidence="2">
    <location>
        <begin position="90"/>
        <end position="125"/>
    </location>
</feature>
<dbReference type="GeneTree" id="ENSGT00940000167377"/>
<feature type="coiled-coil region" evidence="2">
    <location>
        <begin position="294"/>
        <end position="359"/>
    </location>
</feature>
<dbReference type="Ensembl" id="ENSCPRT00005026278.1">
    <property type="protein sequence ID" value="ENSCPRP00005022475.1"/>
    <property type="gene ID" value="ENSCPRG00005015670.1"/>
</dbReference>
<dbReference type="GO" id="GO:0005879">
    <property type="term" value="C:axonemal microtubule"/>
    <property type="evidence" value="ECO:0007669"/>
    <property type="project" value="TreeGrafter"/>
</dbReference>
<dbReference type="AlphaFoldDB" id="A0A7M4FBH7"/>
<keyword evidence="1 2" id="KW-0175">Coiled coil</keyword>
<dbReference type="InterPro" id="IPR039986">
    <property type="entry name" value="CFAP210"/>
</dbReference>
<reference evidence="5" key="2">
    <citation type="submission" date="2025-09" db="UniProtKB">
        <authorList>
            <consortium name="Ensembl"/>
        </authorList>
    </citation>
    <scope>IDENTIFICATION</scope>
</reference>
<dbReference type="InterPro" id="IPR043597">
    <property type="entry name" value="TPH_dom"/>
</dbReference>
<name>A0A7M4FBH7_CROPO</name>
<organism evidence="5 6">
    <name type="scientific">Crocodylus porosus</name>
    <name type="common">Saltwater crocodile</name>
    <name type="synonym">Estuarine crocodile</name>
    <dbReference type="NCBI Taxonomy" id="8502"/>
    <lineage>
        <taxon>Eukaryota</taxon>
        <taxon>Metazoa</taxon>
        <taxon>Chordata</taxon>
        <taxon>Craniata</taxon>
        <taxon>Vertebrata</taxon>
        <taxon>Euteleostomi</taxon>
        <taxon>Archelosauria</taxon>
        <taxon>Archosauria</taxon>
        <taxon>Crocodylia</taxon>
        <taxon>Longirostres</taxon>
        <taxon>Crocodylidae</taxon>
        <taxon>Crocodylus</taxon>
    </lineage>
</organism>
<sequence>MDGAAGRRGPGLGPWLGSGAPPAVPAAAPGVAELRQVLVLPRAEWDRIRDSVGRADREAARAQAERRERRALHERSRALTKYWPNTVAGLAQKNLEARKLREEREEEEKKKLDLEEAQLQAAMRKEAIEAAKIYQYYQTDRVKGLHQALLLTEVLREREAQIEFKKKKTDINKKREKEMEHEREKAILEEQEKAHERHMKQQALCRDQLEQIKEHKHQAELAKLEAKREAEGIQRLTRLYELDVLREKEKKEKEKLEHKRAHLEYIADQHVLKAVKEQKEEEENDKIRAHFKAKQTLAKLRREKEAEMNRLMQERQDNIINRLAAQMKQTFQEEDERVARAVAEKEAVWEEQLKEKEEKHTAELKSIAEYRAAVVRILLKKKEFNGTDILLRRIFGNSSIFFSIFSFQYLSFFSEPLIFQHFQLMYIIMYQYTLFFKQAVGDGAL</sequence>
<evidence type="ECO:0000256" key="2">
    <source>
        <dbReference type="SAM" id="Coils"/>
    </source>
</evidence>